<feature type="transmembrane region" description="Helical" evidence="1">
    <location>
        <begin position="46"/>
        <end position="64"/>
    </location>
</feature>
<evidence type="ECO:0000259" key="2">
    <source>
        <dbReference type="Pfam" id="PF04892"/>
    </source>
</evidence>
<dbReference type="InterPro" id="IPR053150">
    <property type="entry name" value="Teicoplanin_resist-assoc"/>
</dbReference>
<dbReference type="RefSeq" id="WP_214357220.1">
    <property type="nucleotide sequence ID" value="NZ_JAFEJS010000001.1"/>
</dbReference>
<reference evidence="3 4" key="1">
    <citation type="journal article" date="2021" name="Environ. Microbiol.">
        <title>Genetic insights into the dark matter of the mammalian gut microbiota through targeted genome reconstruction.</title>
        <authorList>
            <person name="Lugli G.A."/>
            <person name="Alessandri G."/>
            <person name="Milani C."/>
            <person name="Viappiani A."/>
            <person name="Fontana F."/>
            <person name="Tarracchini C."/>
            <person name="Mancabelli L."/>
            <person name="Argentini C."/>
            <person name="Ruiz L."/>
            <person name="Margolles A."/>
            <person name="van Sinderen D."/>
            <person name="Turroni F."/>
            <person name="Ventura M."/>
        </authorList>
    </citation>
    <scope>NUCLEOTIDE SEQUENCE [LARGE SCALE GENOMIC DNA]</scope>
    <source>
        <strain evidence="3 4">MA2</strain>
    </source>
</reference>
<keyword evidence="1" id="KW-1133">Transmembrane helix</keyword>
<feature type="transmembrane region" description="Helical" evidence="1">
    <location>
        <begin position="250"/>
        <end position="269"/>
    </location>
</feature>
<feature type="domain" description="VanZ-like" evidence="2">
    <location>
        <begin position="52"/>
        <end position="180"/>
    </location>
</feature>
<feature type="transmembrane region" description="Helical" evidence="1">
    <location>
        <begin position="204"/>
        <end position="230"/>
    </location>
</feature>
<dbReference type="InterPro" id="IPR006976">
    <property type="entry name" value="VanZ-like"/>
</dbReference>
<accession>A0ABS5ULZ8</accession>
<dbReference type="EMBL" id="JAFEJS010000001">
    <property type="protein sequence ID" value="MBT1171941.1"/>
    <property type="molecule type" value="Genomic_DNA"/>
</dbReference>
<feature type="transmembrane region" description="Helical" evidence="1">
    <location>
        <begin position="163"/>
        <end position="184"/>
    </location>
</feature>
<keyword evidence="1" id="KW-0812">Transmembrane</keyword>
<feature type="transmembrane region" description="Helical" evidence="1">
    <location>
        <begin position="129"/>
        <end position="151"/>
    </location>
</feature>
<evidence type="ECO:0000256" key="1">
    <source>
        <dbReference type="SAM" id="Phobius"/>
    </source>
</evidence>
<feature type="transmembrane region" description="Helical" evidence="1">
    <location>
        <begin position="12"/>
        <end position="34"/>
    </location>
</feature>
<feature type="transmembrane region" description="Helical" evidence="1">
    <location>
        <begin position="99"/>
        <end position="117"/>
    </location>
</feature>
<organism evidence="3 4">
    <name type="scientific">Bifidobacterium santillanense</name>
    <dbReference type="NCBI Taxonomy" id="2809028"/>
    <lineage>
        <taxon>Bacteria</taxon>
        <taxon>Bacillati</taxon>
        <taxon>Actinomycetota</taxon>
        <taxon>Actinomycetes</taxon>
        <taxon>Bifidobacteriales</taxon>
        <taxon>Bifidobacteriaceae</taxon>
        <taxon>Bifidobacterium</taxon>
    </lineage>
</organism>
<dbReference type="PANTHER" id="PTHR36834">
    <property type="entry name" value="MEMBRANE PROTEIN-RELATED"/>
    <property type="match status" value="1"/>
</dbReference>
<comment type="caution">
    <text evidence="3">The sequence shown here is derived from an EMBL/GenBank/DDBJ whole genome shotgun (WGS) entry which is preliminary data.</text>
</comment>
<proteinExistence type="predicted"/>
<protein>
    <submittedName>
        <fullName evidence="3">VanZ family protein</fullName>
    </submittedName>
</protein>
<dbReference type="Pfam" id="PF04892">
    <property type="entry name" value="VanZ"/>
    <property type="match status" value="1"/>
</dbReference>
<dbReference type="Proteomes" id="UP000773064">
    <property type="component" value="Unassembled WGS sequence"/>
</dbReference>
<dbReference type="PANTHER" id="PTHR36834:SF1">
    <property type="entry name" value="INTEGRAL MEMBRANE PROTEIN"/>
    <property type="match status" value="1"/>
</dbReference>
<sequence length="339" mass="37241">MGFLANFSAPFLLAVAMWPVVSFMLTVPVLAMLYHRDNRIGFTAALSAYGTVLYALGLLCFTLYPMPSDPAAYCATHHLFPQLNPFQFIGDIRADGLTAIMQIAMNVVFFLPLGFIARRVFRWPFAATFIAGFLASLMVETLQLTGLLGLFPCSYRLFDVDDLVWNTAGAIAGYGCAMLLDRVLPVREADTTTVTDPGFVRRLVAFLIDFGLATVCALPLTVAGDALVALVSGRGLGVITGPDGGDPLDMSSIMTLLMLAVFEIAVPWMRRGRTLGGGYTHMTCETRPREGVRRIAFYAARFAVICCVRFPSYIPHAGLILFATLVFWMIRKRMPYDLI</sequence>
<keyword evidence="1" id="KW-0472">Membrane</keyword>
<feature type="transmembrane region" description="Helical" evidence="1">
    <location>
        <begin position="302"/>
        <end position="330"/>
    </location>
</feature>
<evidence type="ECO:0000313" key="3">
    <source>
        <dbReference type="EMBL" id="MBT1171941.1"/>
    </source>
</evidence>
<name>A0ABS5ULZ8_9BIFI</name>
<evidence type="ECO:0000313" key="4">
    <source>
        <dbReference type="Proteomes" id="UP000773064"/>
    </source>
</evidence>
<keyword evidence="4" id="KW-1185">Reference proteome</keyword>
<gene>
    <name evidence="3" type="ORF">JS528_00920</name>
</gene>